<dbReference type="EMBL" id="HG001644">
    <property type="protein sequence ID" value="CDF33415.1"/>
    <property type="molecule type" value="Genomic_DNA"/>
</dbReference>
<dbReference type="AlphaFoldDB" id="R7Q7H1"/>
<accession>R7Q7H1</accession>
<dbReference type="RefSeq" id="XP_005713218.1">
    <property type="nucleotide sequence ID" value="XM_005713161.1"/>
</dbReference>
<protein>
    <submittedName>
        <fullName evidence="1">Uncharacterized protein</fullName>
    </submittedName>
</protein>
<dbReference type="Gramene" id="CDF33415">
    <property type="protein sequence ID" value="CDF33415"/>
    <property type="gene ID" value="CHC_T00002189001"/>
</dbReference>
<keyword evidence="2" id="KW-1185">Reference proteome</keyword>
<evidence type="ECO:0000313" key="1">
    <source>
        <dbReference type="EMBL" id="CDF33415.1"/>
    </source>
</evidence>
<gene>
    <name evidence="1" type="ORF">CHC_T00002189001</name>
</gene>
<name>R7Q7H1_CHOCR</name>
<dbReference type="Proteomes" id="UP000012073">
    <property type="component" value="Unassembled WGS sequence"/>
</dbReference>
<organism evidence="1 2">
    <name type="scientific">Chondrus crispus</name>
    <name type="common">Carrageen Irish moss</name>
    <name type="synonym">Polymorpha crispa</name>
    <dbReference type="NCBI Taxonomy" id="2769"/>
    <lineage>
        <taxon>Eukaryota</taxon>
        <taxon>Rhodophyta</taxon>
        <taxon>Florideophyceae</taxon>
        <taxon>Rhodymeniophycidae</taxon>
        <taxon>Gigartinales</taxon>
        <taxon>Gigartinaceae</taxon>
        <taxon>Chondrus</taxon>
    </lineage>
</organism>
<dbReference type="GeneID" id="17320935"/>
<evidence type="ECO:0000313" key="2">
    <source>
        <dbReference type="Proteomes" id="UP000012073"/>
    </source>
</evidence>
<sequence length="35" mass="3962">MLDGGMRALCRTNSYPAHMRYTSLHACSNSRMSNE</sequence>
<proteinExistence type="predicted"/>
<dbReference type="KEGG" id="ccp:CHC_T00002189001"/>
<reference evidence="2" key="1">
    <citation type="journal article" date="2013" name="Proc. Natl. Acad. Sci. U.S.A.">
        <title>Genome structure and metabolic features in the red seaweed Chondrus crispus shed light on evolution of the Archaeplastida.</title>
        <authorList>
            <person name="Collen J."/>
            <person name="Porcel B."/>
            <person name="Carre W."/>
            <person name="Ball S.G."/>
            <person name="Chaparro C."/>
            <person name="Tonon T."/>
            <person name="Barbeyron T."/>
            <person name="Michel G."/>
            <person name="Noel B."/>
            <person name="Valentin K."/>
            <person name="Elias M."/>
            <person name="Artiguenave F."/>
            <person name="Arun A."/>
            <person name="Aury J.M."/>
            <person name="Barbosa-Neto J.F."/>
            <person name="Bothwell J.H."/>
            <person name="Bouget F.Y."/>
            <person name="Brillet L."/>
            <person name="Cabello-Hurtado F."/>
            <person name="Capella-Gutierrez S."/>
            <person name="Charrier B."/>
            <person name="Cladiere L."/>
            <person name="Cock J.M."/>
            <person name="Coelho S.M."/>
            <person name="Colleoni C."/>
            <person name="Czjzek M."/>
            <person name="Da Silva C."/>
            <person name="Delage L."/>
            <person name="Denoeud F."/>
            <person name="Deschamps P."/>
            <person name="Dittami S.M."/>
            <person name="Gabaldon T."/>
            <person name="Gachon C.M."/>
            <person name="Groisillier A."/>
            <person name="Herve C."/>
            <person name="Jabbari K."/>
            <person name="Katinka M."/>
            <person name="Kloareg B."/>
            <person name="Kowalczyk N."/>
            <person name="Labadie K."/>
            <person name="Leblanc C."/>
            <person name="Lopez P.J."/>
            <person name="McLachlan D.H."/>
            <person name="Meslet-Cladiere L."/>
            <person name="Moustafa A."/>
            <person name="Nehr Z."/>
            <person name="Nyvall Collen P."/>
            <person name="Panaud O."/>
            <person name="Partensky F."/>
            <person name="Poulain J."/>
            <person name="Rensing S.A."/>
            <person name="Rousvoal S."/>
            <person name="Samson G."/>
            <person name="Symeonidi A."/>
            <person name="Weissenbach J."/>
            <person name="Zambounis A."/>
            <person name="Wincker P."/>
            <person name="Boyen C."/>
        </authorList>
    </citation>
    <scope>NUCLEOTIDE SEQUENCE [LARGE SCALE GENOMIC DNA]</scope>
    <source>
        <strain evidence="2">cv. Stackhouse</strain>
    </source>
</reference>